<feature type="transmembrane region" description="Helical" evidence="7">
    <location>
        <begin position="56"/>
        <end position="74"/>
    </location>
</feature>
<evidence type="ECO:0000256" key="4">
    <source>
        <dbReference type="ARBA" id="ARBA00022692"/>
    </source>
</evidence>
<feature type="non-terminal residue" evidence="9">
    <location>
        <position position="558"/>
    </location>
</feature>
<sequence>MADLGAPRKTNASNIDQLSLSSHEIFDGTQSGLEKPQSAISETLGSTPSPRNMKQISWVLVLISILSAVFLFALDNTVVADIQPKIINIFGEIEKLPWASVAFALGAVAVNLFWGKLFGDFDGKILYVIAFVLFEVGSAVCGSARSMNALIVGRAVCGVGGAGIYIGAMNLLSALTSEQERPGILSLVGLMWGLGTVLGPIVGGAFADSSATWRWAFYINLVVGALAAPIYVFLIPSQNPRPGVPFAKRFGSLDWVGAVIVAGAFVSGTMAIAFGGAVYEWSSGQTIGLFVCSAVLWIIFGVQQAFCIFVSQDHRLFPLEFLRSYEMCILFAQVAASVTCAFVPTYFIPLFFQFAKNDSALDAGVRLLPFVLVMVATVVFNGIAMGKVGYYMPWYLVGGLIATIGSALMYTVKLETSPAKIYGYSIILAFGTGLFSQASFPVAQAKVKPSQIAPATAFIGCGQLVGIVLALTISNTIFINQATIKITNILPDVPKGLIQLAITGASGDFFKTLEEVAREAVLRAIVSAISYAYVMTLSGAILAVLMSVFMKREKLFIA</sequence>
<comment type="subcellular location">
    <subcellularLocation>
        <location evidence="1">Membrane</location>
        <topology evidence="1">Multi-pass membrane protein</topology>
    </subcellularLocation>
</comment>
<dbReference type="PROSITE" id="PS50850">
    <property type="entry name" value="MFS"/>
    <property type="match status" value="1"/>
</dbReference>
<dbReference type="RefSeq" id="XP_033382734.1">
    <property type="nucleotide sequence ID" value="XM_033524455.1"/>
</dbReference>
<evidence type="ECO:0000256" key="1">
    <source>
        <dbReference type="ARBA" id="ARBA00004141"/>
    </source>
</evidence>
<dbReference type="GO" id="GO:0022857">
    <property type="term" value="F:transmembrane transporter activity"/>
    <property type="evidence" value="ECO:0007669"/>
    <property type="project" value="InterPro"/>
</dbReference>
<dbReference type="InterPro" id="IPR020846">
    <property type="entry name" value="MFS_dom"/>
</dbReference>
<dbReference type="PANTHER" id="PTHR23501:SF12">
    <property type="entry name" value="MAJOR FACILITATOR SUPERFAMILY (MFS) PROFILE DOMAIN-CONTAINING PROTEIN-RELATED"/>
    <property type="match status" value="1"/>
</dbReference>
<dbReference type="AlphaFoldDB" id="A0A6A5XMC7"/>
<dbReference type="InterPro" id="IPR036259">
    <property type="entry name" value="MFS_trans_sf"/>
</dbReference>
<dbReference type="GeneID" id="54281852"/>
<feature type="transmembrane region" description="Helical" evidence="7">
    <location>
        <begin position="255"/>
        <end position="275"/>
    </location>
</feature>
<feature type="transmembrane region" description="Helical" evidence="7">
    <location>
        <begin position="528"/>
        <end position="549"/>
    </location>
</feature>
<feature type="transmembrane region" description="Helical" evidence="7">
    <location>
        <begin position="391"/>
        <end position="409"/>
    </location>
</feature>
<dbReference type="Proteomes" id="UP000799778">
    <property type="component" value="Unassembled WGS sequence"/>
</dbReference>
<evidence type="ECO:0000313" key="9">
    <source>
        <dbReference type="EMBL" id="KAF2014395.1"/>
    </source>
</evidence>
<keyword evidence="3" id="KW-0813">Transport</keyword>
<feature type="transmembrane region" description="Helical" evidence="7">
    <location>
        <begin position="287"/>
        <end position="310"/>
    </location>
</feature>
<evidence type="ECO:0000256" key="7">
    <source>
        <dbReference type="SAM" id="Phobius"/>
    </source>
</evidence>
<proteinExistence type="inferred from homology"/>
<protein>
    <submittedName>
        <fullName evidence="9">MFS general substrate transporter</fullName>
    </submittedName>
</protein>
<dbReference type="OrthoDB" id="10021397at2759"/>
<keyword evidence="4 7" id="KW-0812">Transmembrane</keyword>
<evidence type="ECO:0000256" key="3">
    <source>
        <dbReference type="ARBA" id="ARBA00022448"/>
    </source>
</evidence>
<dbReference type="InterPro" id="IPR011701">
    <property type="entry name" value="MFS"/>
</dbReference>
<dbReference type="SUPFAM" id="SSF103473">
    <property type="entry name" value="MFS general substrate transporter"/>
    <property type="match status" value="1"/>
</dbReference>
<name>A0A6A5XMC7_9PLEO</name>
<evidence type="ECO:0000259" key="8">
    <source>
        <dbReference type="PROSITE" id="PS50850"/>
    </source>
</evidence>
<dbReference type="PANTHER" id="PTHR23501">
    <property type="entry name" value="MAJOR FACILITATOR SUPERFAMILY"/>
    <property type="match status" value="1"/>
</dbReference>
<feature type="transmembrane region" description="Helical" evidence="7">
    <location>
        <begin position="96"/>
        <end position="114"/>
    </location>
</feature>
<comment type="similarity">
    <text evidence="2">Belongs to the major facilitator superfamily. TCR/Tet family.</text>
</comment>
<keyword evidence="6 7" id="KW-0472">Membrane</keyword>
<feature type="transmembrane region" description="Helical" evidence="7">
    <location>
        <begin position="421"/>
        <end position="440"/>
    </location>
</feature>
<dbReference type="GO" id="GO:0005886">
    <property type="term" value="C:plasma membrane"/>
    <property type="evidence" value="ECO:0007669"/>
    <property type="project" value="TreeGrafter"/>
</dbReference>
<keyword evidence="10" id="KW-1185">Reference proteome</keyword>
<dbReference type="Pfam" id="PF07690">
    <property type="entry name" value="MFS_1"/>
    <property type="match status" value="1"/>
</dbReference>
<keyword evidence="5 7" id="KW-1133">Transmembrane helix</keyword>
<accession>A0A6A5XMC7</accession>
<evidence type="ECO:0000256" key="6">
    <source>
        <dbReference type="ARBA" id="ARBA00023136"/>
    </source>
</evidence>
<feature type="transmembrane region" description="Helical" evidence="7">
    <location>
        <begin position="215"/>
        <end position="234"/>
    </location>
</feature>
<evidence type="ECO:0000256" key="2">
    <source>
        <dbReference type="ARBA" id="ARBA00007520"/>
    </source>
</evidence>
<reference evidence="9" key="1">
    <citation type="journal article" date="2020" name="Stud. Mycol.">
        <title>101 Dothideomycetes genomes: a test case for predicting lifestyles and emergence of pathogens.</title>
        <authorList>
            <person name="Haridas S."/>
            <person name="Albert R."/>
            <person name="Binder M."/>
            <person name="Bloem J."/>
            <person name="Labutti K."/>
            <person name="Salamov A."/>
            <person name="Andreopoulos B."/>
            <person name="Baker S."/>
            <person name="Barry K."/>
            <person name="Bills G."/>
            <person name="Bluhm B."/>
            <person name="Cannon C."/>
            <person name="Castanera R."/>
            <person name="Culley D."/>
            <person name="Daum C."/>
            <person name="Ezra D."/>
            <person name="Gonzalez J."/>
            <person name="Henrissat B."/>
            <person name="Kuo A."/>
            <person name="Liang C."/>
            <person name="Lipzen A."/>
            <person name="Lutzoni F."/>
            <person name="Magnuson J."/>
            <person name="Mondo S."/>
            <person name="Nolan M."/>
            <person name="Ohm R."/>
            <person name="Pangilinan J."/>
            <person name="Park H.-J."/>
            <person name="Ramirez L."/>
            <person name="Alfaro M."/>
            <person name="Sun H."/>
            <person name="Tritt A."/>
            <person name="Yoshinaga Y."/>
            <person name="Zwiers L.-H."/>
            <person name="Turgeon B."/>
            <person name="Goodwin S."/>
            <person name="Spatafora J."/>
            <person name="Crous P."/>
            <person name="Grigoriev I."/>
        </authorList>
    </citation>
    <scope>NUCLEOTIDE SEQUENCE</scope>
    <source>
        <strain evidence="9">CBS 175.79</strain>
    </source>
</reference>
<feature type="transmembrane region" description="Helical" evidence="7">
    <location>
        <begin position="364"/>
        <end position="384"/>
    </location>
</feature>
<dbReference type="EMBL" id="ML978070">
    <property type="protein sequence ID" value="KAF2014395.1"/>
    <property type="molecule type" value="Genomic_DNA"/>
</dbReference>
<dbReference type="Gene3D" id="1.20.1250.20">
    <property type="entry name" value="MFS general substrate transporter like domains"/>
    <property type="match status" value="1"/>
</dbReference>
<feature type="domain" description="Major facilitator superfamily (MFS) profile" evidence="8">
    <location>
        <begin position="61"/>
        <end position="555"/>
    </location>
</feature>
<gene>
    <name evidence="9" type="ORF">BU24DRAFT_371124</name>
</gene>
<feature type="transmembrane region" description="Helical" evidence="7">
    <location>
        <begin position="184"/>
        <end position="203"/>
    </location>
</feature>
<feature type="transmembrane region" description="Helical" evidence="7">
    <location>
        <begin position="151"/>
        <end position="172"/>
    </location>
</feature>
<feature type="transmembrane region" description="Helical" evidence="7">
    <location>
        <begin position="452"/>
        <end position="473"/>
    </location>
</feature>
<feature type="transmembrane region" description="Helical" evidence="7">
    <location>
        <begin position="330"/>
        <end position="352"/>
    </location>
</feature>
<organism evidence="9 10">
    <name type="scientific">Aaosphaeria arxii CBS 175.79</name>
    <dbReference type="NCBI Taxonomy" id="1450172"/>
    <lineage>
        <taxon>Eukaryota</taxon>
        <taxon>Fungi</taxon>
        <taxon>Dikarya</taxon>
        <taxon>Ascomycota</taxon>
        <taxon>Pezizomycotina</taxon>
        <taxon>Dothideomycetes</taxon>
        <taxon>Pleosporomycetidae</taxon>
        <taxon>Pleosporales</taxon>
        <taxon>Pleosporales incertae sedis</taxon>
        <taxon>Aaosphaeria</taxon>
    </lineage>
</organism>
<evidence type="ECO:0000256" key="5">
    <source>
        <dbReference type="ARBA" id="ARBA00022989"/>
    </source>
</evidence>
<evidence type="ECO:0000313" key="10">
    <source>
        <dbReference type="Proteomes" id="UP000799778"/>
    </source>
</evidence>
<dbReference type="FunFam" id="1.20.1250.20:FF:000429">
    <property type="entry name" value="MFS drug efflux transporter, putative"/>
    <property type="match status" value="1"/>
</dbReference>
<feature type="transmembrane region" description="Helical" evidence="7">
    <location>
        <begin position="126"/>
        <end position="145"/>
    </location>
</feature>